<evidence type="ECO:0000313" key="5">
    <source>
        <dbReference type="Proteomes" id="UP000249066"/>
    </source>
</evidence>
<sequence length="242" mass="25176">MTSLKGKTAFVTAAGQGIGRETALMFAREGATVVATDISAEKLETLDGCRTLALDVCDDAAIANALAEAGPIDILFNCAGYVANGSILECDEKDWALSFDINVTAMYRLIRRALPEMIANGGGSIINIASVASSVMGVANRFAYGTTKAAVIGLTKAVAADFVTQGIRCNAICPGTVDTPSLHDRLRATGDYEAAWAAFQARQPMGRVGRPTEIAALALYLASDAAAFVTGQPFVIDGGWST</sequence>
<comment type="caution">
    <text evidence="4">The sequence shown here is derived from an EMBL/GenBank/DDBJ whole genome shotgun (WGS) entry which is preliminary data.</text>
</comment>
<keyword evidence="2" id="KW-0560">Oxidoreductase</keyword>
<dbReference type="InterPro" id="IPR002347">
    <property type="entry name" value="SDR_fam"/>
</dbReference>
<dbReference type="GO" id="GO:0016491">
    <property type="term" value="F:oxidoreductase activity"/>
    <property type="evidence" value="ECO:0007669"/>
    <property type="project" value="UniProtKB-KW"/>
</dbReference>
<dbReference type="PRINTS" id="PR00080">
    <property type="entry name" value="SDRFAMILY"/>
</dbReference>
<dbReference type="SUPFAM" id="SSF51735">
    <property type="entry name" value="NAD(P)-binding Rossmann-fold domains"/>
    <property type="match status" value="1"/>
</dbReference>
<evidence type="ECO:0000256" key="3">
    <source>
        <dbReference type="ARBA" id="ARBA00023027"/>
    </source>
</evidence>
<protein>
    <submittedName>
        <fullName evidence="4">NAD(P)-dependent oxidoreductase</fullName>
    </submittedName>
</protein>
<comment type="similarity">
    <text evidence="1">Belongs to the short-chain dehydrogenases/reductases (SDR) family.</text>
</comment>
<dbReference type="InterPro" id="IPR036291">
    <property type="entry name" value="NAD(P)-bd_dom_sf"/>
</dbReference>
<dbReference type="PANTHER" id="PTHR43477:SF4">
    <property type="entry name" value="DEHYDROGENASE_REDUCTASE SDR FAMILY MEMBER 6"/>
    <property type="match status" value="1"/>
</dbReference>
<proteinExistence type="inferred from homology"/>
<dbReference type="PANTHER" id="PTHR43477">
    <property type="entry name" value="DIHYDROANTICAPSIN 7-DEHYDROGENASE"/>
    <property type="match status" value="1"/>
</dbReference>
<evidence type="ECO:0000256" key="2">
    <source>
        <dbReference type="ARBA" id="ARBA00023002"/>
    </source>
</evidence>
<dbReference type="PROSITE" id="PS00061">
    <property type="entry name" value="ADH_SHORT"/>
    <property type="match status" value="1"/>
</dbReference>
<organism evidence="4 5">
    <name type="scientific">Sphingomonas sanxanigenens</name>
    <dbReference type="NCBI Taxonomy" id="397260"/>
    <lineage>
        <taxon>Bacteria</taxon>
        <taxon>Pseudomonadati</taxon>
        <taxon>Pseudomonadota</taxon>
        <taxon>Alphaproteobacteria</taxon>
        <taxon>Sphingomonadales</taxon>
        <taxon>Sphingomonadaceae</taxon>
        <taxon>Sphingomonas</taxon>
    </lineage>
</organism>
<keyword evidence="3" id="KW-0520">NAD</keyword>
<dbReference type="PRINTS" id="PR00081">
    <property type="entry name" value="GDHRDH"/>
</dbReference>
<dbReference type="AlphaFoldDB" id="A0A2W5C9T8"/>
<gene>
    <name evidence="4" type="ORF">DI623_01665</name>
</gene>
<dbReference type="Proteomes" id="UP000249066">
    <property type="component" value="Unassembled WGS sequence"/>
</dbReference>
<dbReference type="Gene3D" id="3.40.50.720">
    <property type="entry name" value="NAD(P)-binding Rossmann-like Domain"/>
    <property type="match status" value="1"/>
</dbReference>
<accession>A0A2W5C9T8</accession>
<dbReference type="Pfam" id="PF13561">
    <property type="entry name" value="adh_short_C2"/>
    <property type="match status" value="1"/>
</dbReference>
<evidence type="ECO:0000256" key="1">
    <source>
        <dbReference type="ARBA" id="ARBA00006484"/>
    </source>
</evidence>
<dbReference type="EMBL" id="QFNN01000003">
    <property type="protein sequence ID" value="PZO91925.1"/>
    <property type="molecule type" value="Genomic_DNA"/>
</dbReference>
<reference evidence="4 5" key="1">
    <citation type="submission" date="2017-08" db="EMBL/GenBank/DDBJ databases">
        <title>Infants hospitalized years apart are colonized by the same room-sourced microbial strains.</title>
        <authorList>
            <person name="Brooks B."/>
            <person name="Olm M.R."/>
            <person name="Firek B.A."/>
            <person name="Baker R."/>
            <person name="Thomas B.C."/>
            <person name="Morowitz M.J."/>
            <person name="Banfield J.F."/>
        </authorList>
    </citation>
    <scope>NUCLEOTIDE SEQUENCE [LARGE SCALE GENOMIC DNA]</scope>
    <source>
        <strain evidence="4">S2_018_000_R2_101</strain>
    </source>
</reference>
<dbReference type="FunFam" id="3.40.50.720:FF:000084">
    <property type="entry name" value="Short-chain dehydrogenase reductase"/>
    <property type="match status" value="1"/>
</dbReference>
<name>A0A2W5C9T8_9SPHN</name>
<dbReference type="InterPro" id="IPR051122">
    <property type="entry name" value="SDR_DHRS6-like"/>
</dbReference>
<dbReference type="InterPro" id="IPR020904">
    <property type="entry name" value="Sc_DH/Rdtase_CS"/>
</dbReference>
<evidence type="ECO:0000313" key="4">
    <source>
        <dbReference type="EMBL" id="PZO91925.1"/>
    </source>
</evidence>